<sequence>MAELTAAEQARLERLERTRRNMRGRRLPAVMPSKLARAAAFSPRSNGLSEERTTRIVAVRPYAVIEVRGRELGTKHRDMLVALFRLRARRFEIVGPDGRPAGGVYRTETTWREILRASGVSVHVNNLLTALRICEELRETSLRVFTGSYDAYETAMKAGRLPAAGWSDGIIGSIEWDGPSLDARVRVAYGEWVRRAFEAKHLVSLNADVYFRLRSDFARAWWPHIDSQPNHSWVGLDTLGELAGRDFDALPSKQRARFREDLTHAFDDLIAAGGLESWRLEALGEGRKKTYRVHYKHALPKQGSLDLGSTSGGDALPLPERAEPDGAG</sequence>
<reference evidence="2 3" key="1">
    <citation type="submission" date="2017-10" db="EMBL/GenBank/DDBJ databases">
        <authorList>
            <person name="Banno H."/>
            <person name="Chua N.-H."/>
        </authorList>
    </citation>
    <scope>NUCLEOTIDE SEQUENCE [LARGE SCALE GENOMIC DNA]</scope>
    <source>
        <strain evidence="2 3">YW11</strain>
    </source>
</reference>
<dbReference type="AlphaFoldDB" id="A0A2C7A926"/>
<feature type="region of interest" description="Disordered" evidence="1">
    <location>
        <begin position="304"/>
        <end position="328"/>
    </location>
</feature>
<keyword evidence="3" id="KW-1185">Reference proteome</keyword>
<evidence type="ECO:0000313" key="2">
    <source>
        <dbReference type="EMBL" id="PHK94133.1"/>
    </source>
</evidence>
<accession>A0A2C7A926</accession>
<name>A0A2C7A926_9PROT</name>
<protein>
    <submittedName>
        <fullName evidence="2">Uncharacterized protein</fullName>
    </submittedName>
</protein>
<comment type="caution">
    <text evidence="2">The sequence shown here is derived from an EMBL/GenBank/DDBJ whole genome shotgun (WGS) entry which is preliminary data.</text>
</comment>
<organism evidence="2 3">
    <name type="scientific">Teichococcus rhizosphaerae</name>
    <dbReference type="NCBI Taxonomy" id="1335062"/>
    <lineage>
        <taxon>Bacteria</taxon>
        <taxon>Pseudomonadati</taxon>
        <taxon>Pseudomonadota</taxon>
        <taxon>Alphaproteobacteria</taxon>
        <taxon>Acetobacterales</taxon>
        <taxon>Roseomonadaceae</taxon>
        <taxon>Roseomonas</taxon>
    </lineage>
</organism>
<evidence type="ECO:0000256" key="1">
    <source>
        <dbReference type="SAM" id="MobiDB-lite"/>
    </source>
</evidence>
<dbReference type="RefSeq" id="WP_099096406.1">
    <property type="nucleotide sequence ID" value="NZ_PDNU01000031.1"/>
</dbReference>
<proteinExistence type="predicted"/>
<dbReference type="Proteomes" id="UP000223527">
    <property type="component" value="Unassembled WGS sequence"/>
</dbReference>
<feature type="compositionally biased region" description="Low complexity" evidence="1">
    <location>
        <begin position="304"/>
        <end position="314"/>
    </location>
</feature>
<dbReference type="EMBL" id="PDNU01000031">
    <property type="protein sequence ID" value="PHK94133.1"/>
    <property type="molecule type" value="Genomic_DNA"/>
</dbReference>
<gene>
    <name evidence="2" type="ORF">CR162_15330</name>
</gene>
<evidence type="ECO:0000313" key="3">
    <source>
        <dbReference type="Proteomes" id="UP000223527"/>
    </source>
</evidence>
<dbReference type="OrthoDB" id="7238576at2"/>